<dbReference type="Proteomes" id="UP001623290">
    <property type="component" value="Chromosome"/>
</dbReference>
<dbReference type="InterPro" id="IPR013783">
    <property type="entry name" value="Ig-like_fold"/>
</dbReference>
<protein>
    <submittedName>
        <fullName evidence="4">Ig-like domain-containing protein</fullName>
    </submittedName>
</protein>
<evidence type="ECO:0000259" key="2">
    <source>
        <dbReference type="Pfam" id="PF17936"/>
    </source>
</evidence>
<feature type="domain" description="Bacterial Ig-like" evidence="3">
    <location>
        <begin position="394"/>
        <end position="477"/>
    </location>
</feature>
<dbReference type="Pfam" id="PF19077">
    <property type="entry name" value="Big_13"/>
    <property type="match status" value="1"/>
</dbReference>
<dbReference type="EMBL" id="CP135443">
    <property type="protein sequence ID" value="WRY34886.1"/>
    <property type="molecule type" value="Genomic_DNA"/>
</dbReference>
<proteinExistence type="predicted"/>
<feature type="domain" description="Bacterial Ig" evidence="2">
    <location>
        <begin position="499"/>
        <end position="569"/>
    </location>
</feature>
<feature type="domain" description="Bacterial Ig" evidence="2">
    <location>
        <begin position="307"/>
        <end position="381"/>
    </location>
</feature>
<organism evidence="4 5">
    <name type="scientific">Thioclava litoralis</name>
    <dbReference type="NCBI Taxonomy" id="3076557"/>
    <lineage>
        <taxon>Bacteria</taxon>
        <taxon>Pseudomonadati</taxon>
        <taxon>Pseudomonadota</taxon>
        <taxon>Alphaproteobacteria</taxon>
        <taxon>Rhodobacterales</taxon>
        <taxon>Paracoccaceae</taxon>
        <taxon>Thioclava</taxon>
    </lineage>
</organism>
<dbReference type="NCBIfam" id="NF033510">
    <property type="entry name" value="Ca_tandemer"/>
    <property type="match status" value="6"/>
</dbReference>
<dbReference type="InterPro" id="IPR044016">
    <property type="entry name" value="Big_13"/>
</dbReference>
<evidence type="ECO:0000313" key="4">
    <source>
        <dbReference type="EMBL" id="WRY34886.1"/>
    </source>
</evidence>
<dbReference type="InterPro" id="IPR041498">
    <property type="entry name" value="Big_6"/>
</dbReference>
<feature type="region of interest" description="Disordered" evidence="1">
    <location>
        <begin position="165"/>
        <end position="225"/>
    </location>
</feature>
<reference evidence="4 5" key="1">
    <citation type="submission" date="2023-09" db="EMBL/GenBank/DDBJ databases">
        <title>Thioclava shenzhenensis sp. nov., a multidrug resistant bacteria-antagonizing species isolated from coastal seawater.</title>
        <authorList>
            <person name="Long M."/>
        </authorList>
    </citation>
    <scope>NUCLEOTIDE SEQUENCE [LARGE SCALE GENOMIC DNA]</scope>
    <source>
        <strain evidence="4 5">FTW29</strain>
    </source>
</reference>
<sequence length="968" mass="97772">MAKSVDFAVRDVTGGVSRGTVAGDGAGDFIQVGSGDAVSLNLRKTNILKYERAGGDLHVVLTDGRVVDLAGFFEAPANTLYISADGEITQVNLEDSGDGVLFANYSEPEIIGKWSPNDELAFLDGDDILAPVEEDTAGMAGFAPLLGLGPLLAGGAAAAGAVALASGGGDDEGDDKDKNTGGSDDGDDDAIIPTVNDPDADYTLTTNTDDPKAEVSGTGEPGSTVVVTLGDQTIETTVDENGDWAVTFEDDTFPSDGDMTSTVVVTSPGGTEYTLDGPDFLIDMTPPAVEVTYGAESTSDIENLAEYADGISIGGTGEAGASITVTINGQEQSTTVDTDGNWSVTFTQDQLPAGEYSTDMVVTATDVNGNVTVLNDVLVVDTELNVSFSSANVTADNVVSAAEASSGFTLSGTTDLDATSVSVSINGKIYDATVDASGNWSAVVTDSSLSSGSYVATVTAIDDAGNVSTATKSVTVDSSVSVGIDSTQMGDNVISGSETSGVILTGTAEALATVTVSFGSGTRTVVAGADGSWSANFSASEVPADSSAATISVSATDAYGNTASASQTIKVDTVLDTLTVSTSTPNDDLADNVVNATERAGGLVLSGTVEVGAQSVTVMLADGSQISATVNSATGTWSATVPADSLPEGAAATETLTVTAVDAYGNSGSTTLDVVFDTVVENFSVNSVTADNTVNSAEAASGFAISGTVEAGSTITVTITETGATQTVTVGADGTWTTTFGTDDLPAGTGTATYSITAVDAHGNTLEGDTATSGIFSYDLEAPEAPDVTWSTNGSSTVRALYTDSDGEADSYTVSAISGDGTVTELTHTATAANDGSGEDIYSFSSQAMSTYFAVTDVDAAGNESSTLTVSSETEVNLDLSRAGLDQFDFSKIDLDLADVNLTISGDQIQSLTGAENTLIIEGDSDDTVSVSGMTKSDTSDMDGYTLYTLDDGDAKLYVDDSITTSVI</sequence>
<dbReference type="Gene3D" id="2.60.40.10">
    <property type="entry name" value="Immunoglobulins"/>
    <property type="match status" value="6"/>
</dbReference>
<gene>
    <name evidence="4" type="ORF">RPE78_06260</name>
</gene>
<evidence type="ECO:0000259" key="3">
    <source>
        <dbReference type="Pfam" id="PF19077"/>
    </source>
</evidence>
<keyword evidence="5" id="KW-1185">Reference proteome</keyword>
<dbReference type="RefSeq" id="WP_406721532.1">
    <property type="nucleotide sequence ID" value="NZ_CP135443.1"/>
</dbReference>
<dbReference type="Pfam" id="PF17936">
    <property type="entry name" value="Big_6"/>
    <property type="match status" value="2"/>
</dbReference>
<evidence type="ECO:0000256" key="1">
    <source>
        <dbReference type="SAM" id="MobiDB-lite"/>
    </source>
</evidence>
<evidence type="ECO:0000313" key="5">
    <source>
        <dbReference type="Proteomes" id="UP001623290"/>
    </source>
</evidence>
<accession>A0ABZ1E340</accession>
<name>A0ABZ1E340_9RHOB</name>